<dbReference type="PATRIC" id="fig|1051006.4.peg.104"/>
<dbReference type="NCBIfam" id="TIGR00732">
    <property type="entry name" value="dprA"/>
    <property type="match status" value="1"/>
</dbReference>
<feature type="domain" description="Smf/DprA SLOG" evidence="2">
    <location>
        <begin position="85"/>
        <end position="306"/>
    </location>
</feature>
<name>F9NSG2_9ACTN</name>
<proteinExistence type="inferred from homology"/>
<dbReference type="STRING" id="1574624.GCA_001642025_01399"/>
<dbReference type="EMBL" id="AFUN01000004">
    <property type="protein sequence ID" value="EGR98178.1"/>
    <property type="molecule type" value="Genomic_DNA"/>
</dbReference>
<organism evidence="3 4">
    <name type="scientific">[Propionibacterium] namnetense SK182B-JCVI</name>
    <dbReference type="NCBI Taxonomy" id="1051006"/>
    <lineage>
        <taxon>Bacteria</taxon>
        <taxon>Bacillati</taxon>
        <taxon>Actinomycetota</taxon>
        <taxon>Actinomycetes</taxon>
        <taxon>Propionibacteriales</taxon>
        <taxon>Propionibacteriaceae</taxon>
        <taxon>Cutibacterium</taxon>
    </lineage>
</organism>
<evidence type="ECO:0000256" key="1">
    <source>
        <dbReference type="ARBA" id="ARBA00006525"/>
    </source>
</evidence>
<evidence type="ECO:0000313" key="4">
    <source>
        <dbReference type="Proteomes" id="UP000007832"/>
    </source>
</evidence>
<comment type="caution">
    <text evidence="3">The sequence shown here is derived from an EMBL/GenBank/DDBJ whole genome shotgun (WGS) entry which is preliminary data.</text>
</comment>
<dbReference type="InterPro" id="IPR003488">
    <property type="entry name" value="DprA"/>
</dbReference>
<evidence type="ECO:0000313" key="3">
    <source>
        <dbReference type="EMBL" id="EGR98178.1"/>
    </source>
</evidence>
<dbReference type="Gene3D" id="3.40.50.450">
    <property type="match status" value="1"/>
</dbReference>
<dbReference type="PANTHER" id="PTHR43022:SF1">
    <property type="entry name" value="PROTEIN SMF"/>
    <property type="match status" value="1"/>
</dbReference>
<comment type="similarity">
    <text evidence="1">Belongs to the DprA/Smf family.</text>
</comment>
<reference evidence="3 4" key="1">
    <citation type="submission" date="2011-07" db="EMBL/GenBank/DDBJ databases">
        <title>Genome Sequence of Propionibacterium acnes SK182B-JCVI.</title>
        <authorList>
            <person name="Durkin A.S."/>
            <person name="Madupu R."/>
            <person name="Hostetler J."/>
            <person name="Radune D."/>
            <person name="Torralba M."/>
            <person name="Methe B."/>
            <person name="Sutton G."/>
            <person name="Strausberg R.L."/>
            <person name="Nelson K.E."/>
        </authorList>
    </citation>
    <scope>NUCLEOTIDE SEQUENCE [LARGE SCALE GENOMIC DNA]</scope>
    <source>
        <strain evidence="3 4">SK182B-JCVI</strain>
    </source>
</reference>
<dbReference type="Proteomes" id="UP000007832">
    <property type="component" value="Unassembled WGS sequence"/>
</dbReference>
<accession>F9NSG2</accession>
<dbReference type="Pfam" id="PF02481">
    <property type="entry name" value="DNA_processg_A"/>
    <property type="match status" value="1"/>
</dbReference>
<dbReference type="PANTHER" id="PTHR43022">
    <property type="entry name" value="PROTEIN SMF"/>
    <property type="match status" value="1"/>
</dbReference>
<dbReference type="AlphaFoldDB" id="F9NSG2"/>
<evidence type="ECO:0000259" key="2">
    <source>
        <dbReference type="Pfam" id="PF02481"/>
    </source>
</evidence>
<dbReference type="InterPro" id="IPR057666">
    <property type="entry name" value="DrpA_SLOG"/>
</dbReference>
<dbReference type="GO" id="GO:0009294">
    <property type="term" value="P:DNA-mediated transformation"/>
    <property type="evidence" value="ECO:0007669"/>
    <property type="project" value="InterPro"/>
</dbReference>
<dbReference type="eggNOG" id="COG0758">
    <property type="taxonomic scope" value="Bacteria"/>
</dbReference>
<dbReference type="SUPFAM" id="SSF102405">
    <property type="entry name" value="MCP/YpsA-like"/>
    <property type="match status" value="1"/>
</dbReference>
<sequence>MCGGGHGDATREVAMMWTDERLARAALTAAVEPGSVTTANRLCEMTAEGLWRQLPTDSGERWHERAKSLDVGRLVERSEQAAMRFLIPGDQEWPTSLDSLARVAKSGMGGIPLGLWVVGPAHLANMSQQSVAIVGCRSPSSYGQDVAVEMAYQLVRGHCDGTGSHTVVSGGAFGIDVAAHWGALSARGNTIGVLACGLDTLYPRGNIAVLEHIAETGILISELPPGRHPTRPGFLARNRLIAALTIGTVVVEAGWRSGAINTASWANALGNPVMAVPGPVTSSRSTGTNKLIRDGEAILVRDAEDVQGIVGELAPEPKRPAGHTLPTDILGPTELAVHEALPAHGSCGLDELAALTGVSIAQCTTALTVLEQLGMAACCLDGTWSVTLAGQPR</sequence>
<protein>
    <submittedName>
        <fullName evidence="3">DNA protecting protein DprA</fullName>
    </submittedName>
</protein>
<gene>
    <name evidence="3" type="primary">dprA</name>
    <name evidence="3" type="ORF">HMPREF1162_0965</name>
</gene>